<dbReference type="eggNOG" id="ENOG5032KHW">
    <property type="taxonomic scope" value="Bacteria"/>
</dbReference>
<dbReference type="STRING" id="411471.SUBVAR_06963"/>
<dbReference type="EMBL" id="ACBY02000059">
    <property type="protein sequence ID" value="EFB74738.1"/>
    <property type="molecule type" value="Genomic_DNA"/>
</dbReference>
<dbReference type="InterPro" id="IPR005076">
    <property type="entry name" value="Glyco_trans_6"/>
</dbReference>
<evidence type="ECO:0000313" key="5">
    <source>
        <dbReference type="EMBL" id="EFB74738.1"/>
    </source>
</evidence>
<evidence type="ECO:0000256" key="1">
    <source>
        <dbReference type="ARBA" id="ARBA00001936"/>
    </source>
</evidence>
<evidence type="ECO:0000256" key="3">
    <source>
        <dbReference type="ARBA" id="ARBA00022676"/>
    </source>
</evidence>
<keyword evidence="3" id="KW-0328">Glycosyltransferase</keyword>
<dbReference type="OrthoDB" id="2535579at2"/>
<dbReference type="GO" id="GO:0016758">
    <property type="term" value="F:hexosyltransferase activity"/>
    <property type="evidence" value="ECO:0007669"/>
    <property type="project" value="InterPro"/>
</dbReference>
<dbReference type="GO" id="GO:0016020">
    <property type="term" value="C:membrane"/>
    <property type="evidence" value="ECO:0007669"/>
    <property type="project" value="InterPro"/>
</dbReference>
<evidence type="ECO:0000256" key="4">
    <source>
        <dbReference type="ARBA" id="ARBA00022679"/>
    </source>
</evidence>
<evidence type="ECO:0000256" key="2">
    <source>
        <dbReference type="ARBA" id="ARBA00010413"/>
    </source>
</evidence>
<organism evidence="5 6">
    <name type="scientific">Subdoligranulum variabile DSM 15176</name>
    <dbReference type="NCBI Taxonomy" id="411471"/>
    <lineage>
        <taxon>Bacteria</taxon>
        <taxon>Bacillati</taxon>
        <taxon>Bacillota</taxon>
        <taxon>Clostridia</taxon>
        <taxon>Eubacteriales</taxon>
        <taxon>Oscillospiraceae</taxon>
        <taxon>Subdoligranulum</taxon>
    </lineage>
</organism>
<dbReference type="PANTHER" id="PTHR10462:SF53">
    <property type="entry name" value="HISTO-BLOOD GROUP ABO SYSTEM TRANSFERASE 1-LIKE"/>
    <property type="match status" value="1"/>
</dbReference>
<accession>D1PRD4</accession>
<name>D1PRD4_9FIRM</name>
<gene>
    <name evidence="5" type="ORF">SUBVAR_06963</name>
</gene>
<dbReference type="InterPro" id="IPR029044">
    <property type="entry name" value="Nucleotide-diphossugar_trans"/>
</dbReference>
<dbReference type="Proteomes" id="UP000003438">
    <property type="component" value="Unassembled WGS sequence"/>
</dbReference>
<dbReference type="Pfam" id="PF03414">
    <property type="entry name" value="Glyco_transf_6"/>
    <property type="match status" value="1"/>
</dbReference>
<keyword evidence="6" id="KW-1185">Reference proteome</keyword>
<dbReference type="GO" id="GO:0005975">
    <property type="term" value="P:carbohydrate metabolic process"/>
    <property type="evidence" value="ECO:0007669"/>
    <property type="project" value="InterPro"/>
</dbReference>
<comment type="cofactor">
    <cofactor evidence="1">
        <name>Mn(2+)</name>
        <dbReference type="ChEBI" id="CHEBI:29035"/>
    </cofactor>
</comment>
<dbReference type="CAZy" id="GT6">
    <property type="family name" value="Glycosyltransferase Family 6"/>
</dbReference>
<proteinExistence type="inferred from homology"/>
<dbReference type="SUPFAM" id="SSF53448">
    <property type="entry name" value="Nucleotide-diphospho-sugar transferases"/>
    <property type="match status" value="1"/>
</dbReference>
<dbReference type="RefSeq" id="WP_007048312.1">
    <property type="nucleotide sequence ID" value="NZ_GG704771.1"/>
</dbReference>
<protein>
    <recommendedName>
        <fullName evidence="7">Glycosyltransferase family 6</fullName>
    </recommendedName>
</protein>
<comment type="similarity">
    <text evidence="2">Belongs to the glycosyltransferase 6 family.</text>
</comment>
<dbReference type="Gene3D" id="3.90.550.10">
    <property type="entry name" value="Spore Coat Polysaccharide Biosynthesis Protein SpsA, Chain A"/>
    <property type="match status" value="1"/>
</dbReference>
<dbReference type="HOGENOM" id="CLU_062445_0_0_9"/>
<dbReference type="PANTHER" id="PTHR10462">
    <property type="entry name" value="GLYCOSYLTRANSFERASE-RELATED"/>
    <property type="match status" value="1"/>
</dbReference>
<evidence type="ECO:0008006" key="7">
    <source>
        <dbReference type="Google" id="ProtNLM"/>
    </source>
</evidence>
<sequence length="286" mass="33623">MSESRIRVAVLYLCTGAYQVFWHDFYPNFRQHFLPDCDRTFFVFTDAASIDYEDQPDVRRFQQEALPWPYSTMQRFDAFLSQAEALADYDYLFFANANLHCLRDVTAGELLPDAAKGQELTVVCHLPYYGRNPIFHPYERRRKCRAGIPYNCGTYYVAGGINGGASGAFLEMCRELKARTDEDLQRGIIARCHDESQLNRLVAECPERFRILPPEYCTPEETPTGKEAIRVLQKSHYIDMSAVRQQGRRQNYLQRKWEAFCLNWLPYLWWARDTLLRRRVDPPRTR</sequence>
<dbReference type="AlphaFoldDB" id="D1PRD4"/>
<keyword evidence="4" id="KW-0808">Transferase</keyword>
<comment type="caution">
    <text evidence="5">The sequence shown here is derived from an EMBL/GenBank/DDBJ whole genome shotgun (WGS) entry which is preliminary data.</text>
</comment>
<reference evidence="5" key="1">
    <citation type="submission" date="2009-12" db="EMBL/GenBank/DDBJ databases">
        <authorList>
            <person name="Weinstock G."/>
            <person name="Sodergren E."/>
            <person name="Clifton S."/>
            <person name="Fulton L."/>
            <person name="Fulton B."/>
            <person name="Courtney L."/>
            <person name="Fronick C."/>
            <person name="Harrison M."/>
            <person name="Strong C."/>
            <person name="Farmer C."/>
            <person name="Delahaunty K."/>
            <person name="Markovic C."/>
            <person name="Hall O."/>
            <person name="Minx P."/>
            <person name="Tomlinson C."/>
            <person name="Mitreva M."/>
            <person name="Nelson J."/>
            <person name="Hou S."/>
            <person name="Wollam A."/>
            <person name="Pepin K.H."/>
            <person name="Johnson M."/>
            <person name="Bhonagiri V."/>
            <person name="Nash W.E."/>
            <person name="Warren W."/>
            <person name="Chinwalla A."/>
            <person name="Mardis E.R."/>
            <person name="Wilson R.K."/>
        </authorList>
    </citation>
    <scope>NUCLEOTIDE SEQUENCE [LARGE SCALE GENOMIC DNA]</scope>
    <source>
        <strain evidence="5">DSM 15176</strain>
    </source>
</reference>
<evidence type="ECO:0000313" key="6">
    <source>
        <dbReference type="Proteomes" id="UP000003438"/>
    </source>
</evidence>